<feature type="transmembrane region" description="Helical" evidence="3">
    <location>
        <begin position="46"/>
        <end position="66"/>
    </location>
</feature>
<dbReference type="OrthoDB" id="411368at2"/>
<feature type="transmembrane region" description="Helical" evidence="3">
    <location>
        <begin position="121"/>
        <end position="141"/>
    </location>
</feature>
<dbReference type="GO" id="GO:0016020">
    <property type="term" value="C:membrane"/>
    <property type="evidence" value="ECO:0007669"/>
    <property type="project" value="InterPro"/>
</dbReference>
<dbReference type="Gene3D" id="1.10.1760.20">
    <property type="match status" value="1"/>
</dbReference>
<organism evidence="4 5">
    <name type="scientific">Clostridium cylindrosporum DSM 605</name>
    <dbReference type="NCBI Taxonomy" id="1121307"/>
    <lineage>
        <taxon>Bacteria</taxon>
        <taxon>Bacillati</taxon>
        <taxon>Bacillota</taxon>
        <taxon>Clostridia</taxon>
        <taxon>Eubacteriales</taxon>
        <taxon>Clostridiaceae</taxon>
        <taxon>Clostridium</taxon>
    </lineage>
</organism>
<dbReference type="InterPro" id="IPR009825">
    <property type="entry name" value="ECF_substrate-spec-like"/>
</dbReference>
<dbReference type="RefSeq" id="WP_082141637.1">
    <property type="nucleotide sequence ID" value="NZ_LFVU01000001.1"/>
</dbReference>
<dbReference type="Proteomes" id="UP000036756">
    <property type="component" value="Unassembled WGS sequence"/>
</dbReference>
<dbReference type="AlphaFoldDB" id="A0A0J8DB40"/>
<comment type="caution">
    <text evidence="4">The sequence shown here is derived from an EMBL/GenBank/DDBJ whole genome shotgun (WGS) entry which is preliminary data.</text>
</comment>
<dbReference type="PANTHER" id="PTHR37815">
    <property type="entry name" value="UPF0397 PROTEIN BC_2624-RELATED"/>
    <property type="match status" value="1"/>
</dbReference>
<evidence type="ECO:0000256" key="3">
    <source>
        <dbReference type="SAM" id="Phobius"/>
    </source>
</evidence>
<evidence type="ECO:0000313" key="4">
    <source>
        <dbReference type="EMBL" id="KMT23295.1"/>
    </source>
</evidence>
<evidence type="ECO:0000256" key="2">
    <source>
        <dbReference type="ARBA" id="ARBA00022989"/>
    </source>
</evidence>
<feature type="transmembrane region" description="Helical" evidence="3">
    <location>
        <begin position="73"/>
        <end position="91"/>
    </location>
</feature>
<dbReference type="PANTHER" id="PTHR37815:SF3">
    <property type="entry name" value="UPF0397 PROTEIN SPR0429"/>
    <property type="match status" value="1"/>
</dbReference>
<keyword evidence="1 3" id="KW-0812">Transmembrane</keyword>
<reference evidence="4 5" key="1">
    <citation type="submission" date="2015-06" db="EMBL/GenBank/DDBJ databases">
        <title>Draft genome sequence of the purine-degrading Clostridium cylindrosporum HC-1 (DSM 605).</title>
        <authorList>
            <person name="Poehlein A."/>
            <person name="Schiel-Bengelsdorf B."/>
            <person name="Bengelsdorf F."/>
            <person name="Daniel R."/>
            <person name="Duerre P."/>
        </authorList>
    </citation>
    <scope>NUCLEOTIDE SEQUENCE [LARGE SCALE GENOMIC DNA]</scope>
    <source>
        <strain evidence="4 5">DSM 605</strain>
    </source>
</reference>
<evidence type="ECO:0000256" key="1">
    <source>
        <dbReference type="ARBA" id="ARBA00022692"/>
    </source>
</evidence>
<name>A0A0J8DB40_CLOCY</name>
<evidence type="ECO:0008006" key="6">
    <source>
        <dbReference type="Google" id="ProtNLM"/>
    </source>
</evidence>
<keyword evidence="2 3" id="KW-1133">Transmembrane helix</keyword>
<gene>
    <name evidence="4" type="ORF">CLCY_8c00310</name>
</gene>
<dbReference type="Pfam" id="PF07155">
    <property type="entry name" value="ECF-ribofla_trS"/>
    <property type="match status" value="1"/>
</dbReference>
<keyword evidence="5" id="KW-1185">Reference proteome</keyword>
<evidence type="ECO:0000313" key="5">
    <source>
        <dbReference type="Proteomes" id="UP000036756"/>
    </source>
</evidence>
<keyword evidence="3" id="KW-0472">Membrane</keyword>
<sequence>MAQEKLFEQNQNSTIKRSKIFEMVTCSLLIALVFVFTFFVQFTLPFASGGGLIHMGNVMVFVAAIVFGPRRGFIAAAFGMALFDVVSGWASYALITFISKGLMAYIAGTLAYTAGKQGKSVLFNSLGIILGGLVMIAGYYIGEIFMLGSFVAPLANIPGNITQIVIGFVLGLPLASILKRYKYFSNMYGA</sequence>
<proteinExistence type="predicted"/>
<protein>
    <recommendedName>
        <fullName evidence="6">ECF transporter S component</fullName>
    </recommendedName>
</protein>
<dbReference type="EMBL" id="LFVU01000001">
    <property type="protein sequence ID" value="KMT23295.1"/>
    <property type="molecule type" value="Genomic_DNA"/>
</dbReference>
<dbReference type="PATRIC" id="fig|1121307.3.peg.2483"/>
<feature type="transmembrane region" description="Helical" evidence="3">
    <location>
        <begin position="20"/>
        <end position="40"/>
    </location>
</feature>
<feature type="transmembrane region" description="Helical" evidence="3">
    <location>
        <begin position="161"/>
        <end position="178"/>
    </location>
</feature>
<feature type="transmembrane region" description="Helical" evidence="3">
    <location>
        <begin position="97"/>
        <end position="114"/>
    </location>
</feature>
<dbReference type="STRING" id="1121307.CLCY_8c00310"/>
<accession>A0A0J8DB40</accession>